<protein>
    <submittedName>
        <fullName evidence="1">Uncharacterized protein</fullName>
    </submittedName>
</protein>
<dbReference type="RefSeq" id="WP_153512648.1">
    <property type="nucleotide sequence ID" value="NZ_CP045652.1"/>
</dbReference>
<accession>A0A5Q0QFQ5</accession>
<reference evidence="1 2" key="1">
    <citation type="submission" date="2019-10" db="EMBL/GenBank/DDBJ databases">
        <authorList>
            <person name="Dong K."/>
        </authorList>
    </citation>
    <scope>NUCLEOTIDE SEQUENCE [LARGE SCALE GENOMIC DNA]</scope>
    <source>
        <strain evidence="2">dk4302</strain>
    </source>
</reference>
<dbReference type="KEGG" id="sphe:GFH32_16490"/>
<dbReference type="Proteomes" id="UP000326921">
    <property type="component" value="Chromosome"/>
</dbReference>
<name>A0A5Q0QFQ5_9SPHI</name>
<proteinExistence type="predicted"/>
<dbReference type="AlphaFoldDB" id="A0A5Q0QFQ5"/>
<gene>
    <name evidence="1" type="ORF">GFH32_16490</name>
</gene>
<evidence type="ECO:0000313" key="2">
    <source>
        <dbReference type="Proteomes" id="UP000326921"/>
    </source>
</evidence>
<organism evidence="1 2">
    <name type="scientific">Sphingobacterium zhuxiongii</name>
    <dbReference type="NCBI Taxonomy" id="2662364"/>
    <lineage>
        <taxon>Bacteria</taxon>
        <taxon>Pseudomonadati</taxon>
        <taxon>Bacteroidota</taxon>
        <taxon>Sphingobacteriia</taxon>
        <taxon>Sphingobacteriales</taxon>
        <taxon>Sphingobacteriaceae</taxon>
        <taxon>Sphingobacterium</taxon>
    </lineage>
</organism>
<dbReference type="EMBL" id="CP045652">
    <property type="protein sequence ID" value="QGA27821.1"/>
    <property type="molecule type" value="Genomic_DNA"/>
</dbReference>
<keyword evidence="2" id="KW-1185">Reference proteome</keyword>
<evidence type="ECO:0000313" key="1">
    <source>
        <dbReference type="EMBL" id="QGA27821.1"/>
    </source>
</evidence>
<sequence length="139" mass="15076">MTNIKERVLHIAEVKGISKIEFFRDLGLSYANFKGIQKTSALGSDAVASILASHSDIDPEWLLNGAGGMFRGSTADADHQALTLPSKIDEIEQSNAVIEALEKVISAQQTTINSQEMTINALNKYIEAMGKKKGKKKKG</sequence>